<dbReference type="Gene3D" id="3.40.50.620">
    <property type="entry name" value="HUPs"/>
    <property type="match status" value="1"/>
</dbReference>
<dbReference type="InterPro" id="IPR012795">
    <property type="entry name" value="tRNA_Ile_lys_synt_N"/>
</dbReference>
<evidence type="ECO:0000256" key="6">
    <source>
        <dbReference type="HAMAP-Rule" id="MF_01161"/>
    </source>
</evidence>
<evidence type="ECO:0000256" key="2">
    <source>
        <dbReference type="ARBA" id="ARBA00022694"/>
    </source>
</evidence>
<organism evidence="9 10">
    <name type="scientific">Neomesorhizobium albiziae</name>
    <dbReference type="NCBI Taxonomy" id="335020"/>
    <lineage>
        <taxon>Bacteria</taxon>
        <taxon>Pseudomonadati</taxon>
        <taxon>Pseudomonadota</taxon>
        <taxon>Alphaproteobacteria</taxon>
        <taxon>Hyphomicrobiales</taxon>
        <taxon>Phyllobacteriaceae</taxon>
        <taxon>Neomesorhizobium</taxon>
    </lineage>
</organism>
<keyword evidence="1 6" id="KW-0436">Ligase</keyword>
<keyword evidence="4 6" id="KW-0067">ATP-binding</keyword>
<dbReference type="SUPFAM" id="SSF52402">
    <property type="entry name" value="Adenine nucleotide alpha hydrolases-like"/>
    <property type="match status" value="1"/>
</dbReference>
<comment type="similarity">
    <text evidence="6">Belongs to the tRNA(Ile)-lysidine synthase family.</text>
</comment>
<proteinExistence type="inferred from homology"/>
<dbReference type="InterPro" id="IPR014729">
    <property type="entry name" value="Rossmann-like_a/b/a_fold"/>
</dbReference>
<feature type="compositionally biased region" description="Basic and acidic residues" evidence="7">
    <location>
        <begin position="198"/>
        <end position="212"/>
    </location>
</feature>
<dbReference type="GO" id="GO:0005524">
    <property type="term" value="F:ATP binding"/>
    <property type="evidence" value="ECO:0007669"/>
    <property type="project" value="UniProtKB-UniRule"/>
</dbReference>
<evidence type="ECO:0000313" key="9">
    <source>
        <dbReference type="EMBL" id="SFK17575.1"/>
    </source>
</evidence>
<evidence type="ECO:0000256" key="4">
    <source>
        <dbReference type="ARBA" id="ARBA00022840"/>
    </source>
</evidence>
<name>A0A1I3XDG9_9HYPH</name>
<keyword evidence="10" id="KW-1185">Reference proteome</keyword>
<dbReference type="InterPro" id="IPR011063">
    <property type="entry name" value="TilS/TtcA_N"/>
</dbReference>
<dbReference type="AlphaFoldDB" id="A0A1I3XDG9"/>
<gene>
    <name evidence="6" type="primary">tilS</name>
    <name evidence="9" type="ORF">SAMN04488498_103156</name>
</gene>
<feature type="compositionally biased region" description="Basic and acidic residues" evidence="7">
    <location>
        <begin position="228"/>
        <end position="239"/>
    </location>
</feature>
<dbReference type="OrthoDB" id="9807403at2"/>
<dbReference type="GO" id="GO:0006400">
    <property type="term" value="P:tRNA modification"/>
    <property type="evidence" value="ECO:0007669"/>
    <property type="project" value="UniProtKB-UniRule"/>
</dbReference>
<comment type="domain">
    <text evidence="6">The N-terminal region contains the highly conserved SGGXDS motif, predicted to be a P-loop motif involved in ATP binding.</text>
</comment>
<protein>
    <recommendedName>
        <fullName evidence="6">tRNA(Ile)-lysidine synthase</fullName>
        <ecNumber evidence="6">6.3.4.19</ecNumber>
    </recommendedName>
    <alternativeName>
        <fullName evidence="6">tRNA(Ile)-2-lysyl-cytidine synthase</fullName>
    </alternativeName>
    <alternativeName>
        <fullName evidence="6">tRNA(Ile)-lysidine synthetase</fullName>
    </alternativeName>
</protein>
<comment type="subcellular location">
    <subcellularLocation>
        <location evidence="6">Cytoplasm</location>
    </subcellularLocation>
</comment>
<feature type="binding site" evidence="6">
    <location>
        <begin position="35"/>
        <end position="40"/>
    </location>
    <ligand>
        <name>ATP</name>
        <dbReference type="ChEBI" id="CHEBI:30616"/>
    </ligand>
</feature>
<dbReference type="PANTHER" id="PTHR43033">
    <property type="entry name" value="TRNA(ILE)-LYSIDINE SYNTHASE-RELATED"/>
    <property type="match status" value="1"/>
</dbReference>
<keyword evidence="2 6" id="KW-0819">tRNA processing</keyword>
<comment type="function">
    <text evidence="6">Ligates lysine onto the cytidine present at position 34 of the AUA codon-specific tRNA(Ile) that contains the anticodon CAU, in an ATP-dependent manner. Cytidine is converted to lysidine, thus changing the amino acid specificity of the tRNA from methionine to isoleucine.</text>
</comment>
<dbReference type="GO" id="GO:0032267">
    <property type="term" value="F:tRNA(Ile)-lysidine synthase activity"/>
    <property type="evidence" value="ECO:0007669"/>
    <property type="project" value="UniProtKB-EC"/>
</dbReference>
<dbReference type="Pfam" id="PF01171">
    <property type="entry name" value="ATP_bind_3"/>
    <property type="match status" value="1"/>
</dbReference>
<feature type="compositionally biased region" description="Gly residues" evidence="7">
    <location>
        <begin position="270"/>
        <end position="282"/>
    </location>
</feature>
<dbReference type="Proteomes" id="UP000323300">
    <property type="component" value="Unassembled WGS sequence"/>
</dbReference>
<dbReference type="InterPro" id="IPR012094">
    <property type="entry name" value="tRNA_Ile_lys_synt"/>
</dbReference>
<feature type="compositionally biased region" description="Polar residues" evidence="7">
    <location>
        <begin position="216"/>
        <end position="225"/>
    </location>
</feature>
<evidence type="ECO:0000259" key="8">
    <source>
        <dbReference type="Pfam" id="PF01171"/>
    </source>
</evidence>
<evidence type="ECO:0000256" key="7">
    <source>
        <dbReference type="SAM" id="MobiDB-lite"/>
    </source>
</evidence>
<dbReference type="EC" id="6.3.4.19" evidence="6"/>
<sequence length="548" mass="57864">MIAGTDTTFRPEPELLQLFPAIELSGRHALVAAVSGGSDSLALLFLTKTWLEAAAPGVRLVAVTVDHGLRPESAAEARDVAALCARHGIAHRTMRWQGAKPASAIQASARVARYRLLAEAAAAAGTDIVLAGHTVDDQAETVAMRGARGEGRGLAGMAPATLFEGRTWIVRPLIAARREALRNFLRQNGIGWAEDPSNVDRKYERARVRSAREQMAATSQSSLSPSLRGEEQSHMDGRPPLRFALQTTSPPLDGGEEAPAATEGLPSSPSGGGRGGLKGRSGGRQDPYAITPLRGGGDKREGQVHAAAVRVALGKAAAALIRAHARLAAPGLIALDRAFAAADNKDAAIYALRILLASAGGREQLPDLARSATLFGRLGDAGWRATLSRAVVDTRRTGIFLHRERRGLPEPTKPYDGMIWDGRYRIETLTDAGQIAIAPFGGENARQAKLAGIDAPESLVRAALACEPAVGWRLFATLTPPSPRLELVEGSREEGRGEGQSPEITAIPLVAPWAQFLPSFDLAAARALAELLCCEALPGLPFVGHNEG</sequence>
<accession>A0A1I3XDG9</accession>
<dbReference type="PANTHER" id="PTHR43033:SF1">
    <property type="entry name" value="TRNA(ILE)-LYSIDINE SYNTHASE-RELATED"/>
    <property type="match status" value="1"/>
</dbReference>
<comment type="catalytic activity">
    <reaction evidence="5 6">
        <text>cytidine(34) in tRNA(Ile2) + L-lysine + ATP = lysidine(34) in tRNA(Ile2) + AMP + diphosphate + H(+)</text>
        <dbReference type="Rhea" id="RHEA:43744"/>
        <dbReference type="Rhea" id="RHEA-COMP:10625"/>
        <dbReference type="Rhea" id="RHEA-COMP:10670"/>
        <dbReference type="ChEBI" id="CHEBI:15378"/>
        <dbReference type="ChEBI" id="CHEBI:30616"/>
        <dbReference type="ChEBI" id="CHEBI:32551"/>
        <dbReference type="ChEBI" id="CHEBI:33019"/>
        <dbReference type="ChEBI" id="CHEBI:82748"/>
        <dbReference type="ChEBI" id="CHEBI:83665"/>
        <dbReference type="ChEBI" id="CHEBI:456215"/>
        <dbReference type="EC" id="6.3.4.19"/>
    </reaction>
</comment>
<keyword evidence="3 6" id="KW-0547">Nucleotide-binding</keyword>
<feature type="region of interest" description="Disordered" evidence="7">
    <location>
        <begin position="191"/>
        <end position="301"/>
    </location>
</feature>
<evidence type="ECO:0000313" key="10">
    <source>
        <dbReference type="Proteomes" id="UP000323300"/>
    </source>
</evidence>
<dbReference type="NCBIfam" id="TIGR02432">
    <property type="entry name" value="lysidine_TilS_N"/>
    <property type="match status" value="1"/>
</dbReference>
<dbReference type="HAMAP" id="MF_01161">
    <property type="entry name" value="tRNA_Ile_lys_synt"/>
    <property type="match status" value="1"/>
</dbReference>
<evidence type="ECO:0000256" key="3">
    <source>
        <dbReference type="ARBA" id="ARBA00022741"/>
    </source>
</evidence>
<dbReference type="CDD" id="cd01992">
    <property type="entry name" value="TilS_N"/>
    <property type="match status" value="1"/>
</dbReference>
<dbReference type="GO" id="GO:0005737">
    <property type="term" value="C:cytoplasm"/>
    <property type="evidence" value="ECO:0007669"/>
    <property type="project" value="UniProtKB-SubCell"/>
</dbReference>
<reference evidence="9 10" key="1">
    <citation type="submission" date="2016-10" db="EMBL/GenBank/DDBJ databases">
        <authorList>
            <person name="Varghese N."/>
            <person name="Submissions S."/>
        </authorList>
    </citation>
    <scope>NUCLEOTIDE SEQUENCE [LARGE SCALE GENOMIC DNA]</scope>
    <source>
        <strain evidence="9 10">DSM 21822</strain>
    </source>
</reference>
<evidence type="ECO:0000256" key="1">
    <source>
        <dbReference type="ARBA" id="ARBA00022598"/>
    </source>
</evidence>
<evidence type="ECO:0000256" key="5">
    <source>
        <dbReference type="ARBA" id="ARBA00048539"/>
    </source>
</evidence>
<dbReference type="EMBL" id="FOSL01000003">
    <property type="protein sequence ID" value="SFK17575.1"/>
    <property type="molecule type" value="Genomic_DNA"/>
</dbReference>
<feature type="domain" description="tRNA(Ile)-lysidine/2-thiocytidine synthase N-terminal" evidence="8">
    <location>
        <begin position="30"/>
        <end position="210"/>
    </location>
</feature>
<keyword evidence="6" id="KW-0963">Cytoplasm</keyword>